<reference evidence="1" key="1">
    <citation type="submission" date="2023-01" db="EMBL/GenBank/DDBJ databases">
        <title>Genome assembly of the deep-sea coral Lophelia pertusa.</title>
        <authorList>
            <person name="Herrera S."/>
            <person name="Cordes E."/>
        </authorList>
    </citation>
    <scope>NUCLEOTIDE SEQUENCE</scope>
    <source>
        <strain evidence="1">USNM1676648</strain>
        <tissue evidence="1">Polyp</tissue>
    </source>
</reference>
<dbReference type="AlphaFoldDB" id="A0A9X0D570"/>
<accession>A0A9X0D570</accession>
<organism evidence="1 2">
    <name type="scientific">Desmophyllum pertusum</name>
    <dbReference type="NCBI Taxonomy" id="174260"/>
    <lineage>
        <taxon>Eukaryota</taxon>
        <taxon>Metazoa</taxon>
        <taxon>Cnidaria</taxon>
        <taxon>Anthozoa</taxon>
        <taxon>Hexacorallia</taxon>
        <taxon>Scleractinia</taxon>
        <taxon>Caryophylliina</taxon>
        <taxon>Caryophylliidae</taxon>
        <taxon>Desmophyllum</taxon>
    </lineage>
</organism>
<keyword evidence="2" id="KW-1185">Reference proteome</keyword>
<name>A0A9X0D570_9CNID</name>
<evidence type="ECO:0000313" key="2">
    <source>
        <dbReference type="Proteomes" id="UP001163046"/>
    </source>
</evidence>
<comment type="caution">
    <text evidence="1">The sequence shown here is derived from an EMBL/GenBank/DDBJ whole genome shotgun (WGS) entry which is preliminary data.</text>
</comment>
<dbReference type="Proteomes" id="UP001163046">
    <property type="component" value="Unassembled WGS sequence"/>
</dbReference>
<sequence length="183" mass="20790">MEDDTALAEIMNVLEAEPSSEQAGGVVSALTSATPDIPTGKAKQAIGVQLIHEQVKRLTDKDVEKYYKRYKTFVGAKTTENLIQGFLMIATKAVGMVVPIKDVEAMQKELQNDYIISKELSELAAKRFSRWYALLVTPFREECNEKRNNEYENDNHCLCDHNVDNEDDDRCPHCDQVIDEEYI</sequence>
<dbReference type="OrthoDB" id="5989058at2759"/>
<protein>
    <submittedName>
        <fullName evidence="1">Uncharacterized protein</fullName>
    </submittedName>
</protein>
<gene>
    <name evidence="1" type="ORF">OS493_004299</name>
</gene>
<proteinExistence type="predicted"/>
<dbReference type="EMBL" id="MU825874">
    <property type="protein sequence ID" value="KAJ7387315.1"/>
    <property type="molecule type" value="Genomic_DNA"/>
</dbReference>
<evidence type="ECO:0000313" key="1">
    <source>
        <dbReference type="EMBL" id="KAJ7387315.1"/>
    </source>
</evidence>